<dbReference type="InterPro" id="IPR003034">
    <property type="entry name" value="SAP_dom"/>
</dbReference>
<proteinExistence type="predicted"/>
<keyword evidence="3" id="KW-1185">Reference proteome</keyword>
<dbReference type="SMART" id="SM00513">
    <property type="entry name" value="SAP"/>
    <property type="match status" value="1"/>
</dbReference>
<reference evidence="2" key="1">
    <citation type="submission" date="2021-02" db="EMBL/GenBank/DDBJ databases">
        <authorList>
            <person name="Dougan E. K."/>
            <person name="Rhodes N."/>
            <person name="Thang M."/>
            <person name="Chan C."/>
        </authorList>
    </citation>
    <scope>NUCLEOTIDE SEQUENCE</scope>
</reference>
<evidence type="ECO:0000313" key="3">
    <source>
        <dbReference type="Proteomes" id="UP000604046"/>
    </source>
</evidence>
<dbReference type="PROSITE" id="PS50800">
    <property type="entry name" value="SAP"/>
    <property type="match status" value="1"/>
</dbReference>
<evidence type="ECO:0000313" key="2">
    <source>
        <dbReference type="EMBL" id="CAE7235546.1"/>
    </source>
</evidence>
<feature type="domain" description="SAP" evidence="1">
    <location>
        <begin position="133"/>
        <end position="167"/>
    </location>
</feature>
<dbReference type="InterPro" id="IPR036361">
    <property type="entry name" value="SAP_dom_sf"/>
</dbReference>
<dbReference type="AlphaFoldDB" id="A0A812KT31"/>
<protein>
    <submittedName>
        <fullName evidence="2">Ank2 protein</fullName>
    </submittedName>
</protein>
<accession>A0A812KT31</accession>
<sequence>DDLQAAEPHLSQHARILADNVLLPGAPLFVGYVVGRYDVAVHEVPEFMQPELEDWILVCTPKSSPAAASADLRELRQWGERVDEICWASSQDVVDWNSFQAELGPALRAWAARHGLQGPRRRVPGASELQAPSLPMSVRELRSWLKSRGVDSTGPKSALVRRFTALRGPS</sequence>
<dbReference type="OrthoDB" id="436944at2759"/>
<dbReference type="Proteomes" id="UP000604046">
    <property type="component" value="Unassembled WGS sequence"/>
</dbReference>
<dbReference type="EMBL" id="CAJNDS010000812">
    <property type="protein sequence ID" value="CAE7235546.1"/>
    <property type="molecule type" value="Genomic_DNA"/>
</dbReference>
<name>A0A812KT31_9DINO</name>
<comment type="caution">
    <text evidence="2">The sequence shown here is derived from an EMBL/GenBank/DDBJ whole genome shotgun (WGS) entry which is preliminary data.</text>
</comment>
<dbReference type="Pfam" id="PF02037">
    <property type="entry name" value="SAP"/>
    <property type="match status" value="1"/>
</dbReference>
<evidence type="ECO:0000259" key="1">
    <source>
        <dbReference type="PROSITE" id="PS50800"/>
    </source>
</evidence>
<feature type="non-terminal residue" evidence="2">
    <location>
        <position position="170"/>
    </location>
</feature>
<gene>
    <name evidence="2" type="primary">Ank2</name>
    <name evidence="2" type="ORF">SNAT2548_LOCUS10058</name>
</gene>
<organism evidence="2 3">
    <name type="scientific">Symbiodinium natans</name>
    <dbReference type="NCBI Taxonomy" id="878477"/>
    <lineage>
        <taxon>Eukaryota</taxon>
        <taxon>Sar</taxon>
        <taxon>Alveolata</taxon>
        <taxon>Dinophyceae</taxon>
        <taxon>Suessiales</taxon>
        <taxon>Symbiodiniaceae</taxon>
        <taxon>Symbiodinium</taxon>
    </lineage>
</organism>
<dbReference type="SUPFAM" id="SSF68906">
    <property type="entry name" value="SAP domain"/>
    <property type="match status" value="1"/>
</dbReference>